<dbReference type="FunFam" id="3.40.50.2300:FF:000001">
    <property type="entry name" value="DNA-binding response regulator PhoB"/>
    <property type="match status" value="1"/>
</dbReference>
<dbReference type="GO" id="GO:0000156">
    <property type="term" value="F:phosphorelay response regulator activity"/>
    <property type="evidence" value="ECO:0007669"/>
    <property type="project" value="TreeGrafter"/>
</dbReference>
<dbReference type="Gene3D" id="3.40.50.2300">
    <property type="match status" value="1"/>
</dbReference>
<evidence type="ECO:0000256" key="2">
    <source>
        <dbReference type="ARBA" id="ARBA00023012"/>
    </source>
</evidence>
<dbReference type="PANTHER" id="PTHR48111:SF22">
    <property type="entry name" value="REGULATOR OF RPOS"/>
    <property type="match status" value="1"/>
</dbReference>
<dbReference type="FunFam" id="1.10.10.10:FF:000005">
    <property type="entry name" value="Two-component system response regulator"/>
    <property type="match status" value="1"/>
</dbReference>
<evidence type="ECO:0000256" key="5">
    <source>
        <dbReference type="ARBA" id="ARBA00023163"/>
    </source>
</evidence>
<dbReference type="KEGG" id="ttr:Tter_1098"/>
<dbReference type="InterPro" id="IPR001789">
    <property type="entry name" value="Sig_transdc_resp-reg_receiver"/>
</dbReference>
<feature type="DNA-binding region" description="OmpR/PhoB-type" evidence="7">
    <location>
        <begin position="126"/>
        <end position="224"/>
    </location>
</feature>
<keyword evidence="4 7" id="KW-0238">DNA-binding</keyword>
<reference evidence="11" key="1">
    <citation type="journal article" date="2010" name="Stand. Genomic Sci.">
        <title>Complete genome sequence of 'Thermobaculum terrenum' type strain (YNP1).</title>
        <authorList>
            <person name="Kiss H."/>
            <person name="Cleland D."/>
            <person name="Lapidus A."/>
            <person name="Lucas S."/>
            <person name="Glavina Del Rio T."/>
            <person name="Nolan M."/>
            <person name="Tice H."/>
            <person name="Han C."/>
            <person name="Goodwin L."/>
            <person name="Pitluck S."/>
            <person name="Liolios K."/>
            <person name="Ivanova N."/>
            <person name="Mavromatis K."/>
            <person name="Ovchinnikova G."/>
            <person name="Pati A."/>
            <person name="Chen A."/>
            <person name="Palaniappan K."/>
            <person name="Land M."/>
            <person name="Hauser L."/>
            <person name="Chang Y."/>
            <person name="Jeffries C."/>
            <person name="Lu M."/>
            <person name="Brettin T."/>
            <person name="Detter J."/>
            <person name="Goker M."/>
            <person name="Tindall B."/>
            <person name="Beck B."/>
            <person name="McDermott T."/>
            <person name="Woyke T."/>
            <person name="Bristow J."/>
            <person name="Eisen J."/>
            <person name="Markowitz V."/>
            <person name="Hugenholtz P."/>
            <person name="Kyrpides N."/>
            <person name="Klenk H."/>
            <person name="Cheng J."/>
        </authorList>
    </citation>
    <scope>NUCLEOTIDE SEQUENCE [LARGE SCALE GENOMIC DNA]</scope>
    <source>
        <strain evidence="11">ATCC BAA-798 / YNP1</strain>
    </source>
</reference>
<keyword evidence="5" id="KW-0804">Transcription</keyword>
<dbReference type="GO" id="GO:0005829">
    <property type="term" value="C:cytosol"/>
    <property type="evidence" value="ECO:0007669"/>
    <property type="project" value="TreeGrafter"/>
</dbReference>
<dbReference type="Gene3D" id="6.10.250.690">
    <property type="match status" value="1"/>
</dbReference>
<dbReference type="GO" id="GO:0006355">
    <property type="term" value="P:regulation of DNA-templated transcription"/>
    <property type="evidence" value="ECO:0007669"/>
    <property type="project" value="InterPro"/>
</dbReference>
<dbReference type="Proteomes" id="UP000000323">
    <property type="component" value="Chromosome 1"/>
</dbReference>
<keyword evidence="1 6" id="KW-0597">Phosphoprotein</keyword>
<dbReference type="InterPro" id="IPR001867">
    <property type="entry name" value="OmpR/PhoB-type_DNA-bd"/>
</dbReference>
<sequence>MERPLILVIDDDKNITSFLRRALSYAGYEVKTAHNGQEGLQVALSNAPDLVILDWLMPDMDGIEVCKRLRSADNIPILMLTAKDEVSDRVQGLEAGADDYLVKPFAHEELIARVKALLRRASPDSRKVLRFADLSVDLGTREVKRGQRVIDLTAKEFDLLVTFMQHPRQVLTRDQLLQIVWGFDMEVESHVVAVYVGYLRDKLEAGGESRLIHTLRGVGYVLRESNEK</sequence>
<feature type="modified residue" description="4-aspartylphosphate" evidence="6">
    <location>
        <position position="54"/>
    </location>
</feature>
<evidence type="ECO:0000259" key="9">
    <source>
        <dbReference type="PROSITE" id="PS51755"/>
    </source>
</evidence>
<dbReference type="EMBL" id="CP001825">
    <property type="protein sequence ID" value="ACZ42014.1"/>
    <property type="molecule type" value="Genomic_DNA"/>
</dbReference>
<evidence type="ECO:0000256" key="6">
    <source>
        <dbReference type="PROSITE-ProRule" id="PRU00169"/>
    </source>
</evidence>
<dbReference type="GO" id="GO:0032993">
    <property type="term" value="C:protein-DNA complex"/>
    <property type="evidence" value="ECO:0007669"/>
    <property type="project" value="TreeGrafter"/>
</dbReference>
<feature type="domain" description="OmpR/PhoB-type" evidence="9">
    <location>
        <begin position="126"/>
        <end position="224"/>
    </location>
</feature>
<dbReference type="InterPro" id="IPR039420">
    <property type="entry name" value="WalR-like"/>
</dbReference>
<evidence type="ECO:0000256" key="1">
    <source>
        <dbReference type="ARBA" id="ARBA00022553"/>
    </source>
</evidence>
<dbReference type="SMART" id="SM00448">
    <property type="entry name" value="REC"/>
    <property type="match status" value="1"/>
</dbReference>
<dbReference type="STRING" id="525904.Tter_1098"/>
<dbReference type="Pfam" id="PF00072">
    <property type="entry name" value="Response_reg"/>
    <property type="match status" value="1"/>
</dbReference>
<dbReference type="CDD" id="cd00383">
    <property type="entry name" value="trans_reg_C"/>
    <property type="match status" value="1"/>
</dbReference>
<dbReference type="CDD" id="cd17627">
    <property type="entry name" value="REC_OmpR_PrrA-like"/>
    <property type="match status" value="1"/>
</dbReference>
<keyword evidence="3" id="KW-0805">Transcription regulation</keyword>
<keyword evidence="2" id="KW-0902">Two-component regulatory system</keyword>
<protein>
    <submittedName>
        <fullName evidence="10">Two component transcriptional regulator, winged helix family</fullName>
    </submittedName>
</protein>
<organism evidence="10 11">
    <name type="scientific">Thermobaculum terrenum (strain ATCC BAA-798 / CCMEE 7001 / YNP1)</name>
    <dbReference type="NCBI Taxonomy" id="525904"/>
    <lineage>
        <taxon>Bacteria</taxon>
        <taxon>Bacillati</taxon>
        <taxon>Chloroflexota</taxon>
        <taxon>Chloroflexia</taxon>
        <taxon>Candidatus Thermobaculales</taxon>
        <taxon>Candidatus Thermobaculaceae</taxon>
        <taxon>Thermobaculum</taxon>
    </lineage>
</organism>
<accession>D1CB49</accession>
<dbReference type="RefSeq" id="WP_012875049.1">
    <property type="nucleotide sequence ID" value="NC_013525.1"/>
</dbReference>
<dbReference type="Pfam" id="PF00486">
    <property type="entry name" value="Trans_reg_C"/>
    <property type="match status" value="1"/>
</dbReference>
<dbReference type="Gene3D" id="1.10.10.10">
    <property type="entry name" value="Winged helix-like DNA-binding domain superfamily/Winged helix DNA-binding domain"/>
    <property type="match status" value="1"/>
</dbReference>
<dbReference type="PROSITE" id="PS51755">
    <property type="entry name" value="OMPR_PHOB"/>
    <property type="match status" value="1"/>
</dbReference>
<name>D1CB49_THET1</name>
<evidence type="ECO:0000256" key="4">
    <source>
        <dbReference type="ARBA" id="ARBA00023125"/>
    </source>
</evidence>
<dbReference type="GO" id="GO:0000976">
    <property type="term" value="F:transcription cis-regulatory region binding"/>
    <property type="evidence" value="ECO:0007669"/>
    <property type="project" value="TreeGrafter"/>
</dbReference>
<feature type="domain" description="Response regulatory" evidence="8">
    <location>
        <begin position="5"/>
        <end position="118"/>
    </location>
</feature>
<dbReference type="InterPro" id="IPR011006">
    <property type="entry name" value="CheY-like_superfamily"/>
</dbReference>
<evidence type="ECO:0000256" key="3">
    <source>
        <dbReference type="ARBA" id="ARBA00023015"/>
    </source>
</evidence>
<dbReference type="HOGENOM" id="CLU_000445_30_1_0"/>
<dbReference type="InterPro" id="IPR036388">
    <property type="entry name" value="WH-like_DNA-bd_sf"/>
</dbReference>
<evidence type="ECO:0000313" key="10">
    <source>
        <dbReference type="EMBL" id="ACZ42014.1"/>
    </source>
</evidence>
<dbReference type="PANTHER" id="PTHR48111">
    <property type="entry name" value="REGULATOR OF RPOS"/>
    <property type="match status" value="1"/>
</dbReference>
<keyword evidence="11" id="KW-1185">Reference proteome</keyword>
<evidence type="ECO:0000256" key="7">
    <source>
        <dbReference type="PROSITE-ProRule" id="PRU01091"/>
    </source>
</evidence>
<dbReference type="eggNOG" id="COG0745">
    <property type="taxonomic scope" value="Bacteria"/>
</dbReference>
<dbReference type="SUPFAM" id="SSF52172">
    <property type="entry name" value="CheY-like"/>
    <property type="match status" value="1"/>
</dbReference>
<gene>
    <name evidence="10" type="ordered locus">Tter_1098</name>
</gene>
<dbReference type="PROSITE" id="PS50110">
    <property type="entry name" value="RESPONSE_REGULATORY"/>
    <property type="match status" value="1"/>
</dbReference>
<dbReference type="SMART" id="SM00862">
    <property type="entry name" value="Trans_reg_C"/>
    <property type="match status" value="1"/>
</dbReference>
<evidence type="ECO:0000313" key="11">
    <source>
        <dbReference type="Proteomes" id="UP000000323"/>
    </source>
</evidence>
<dbReference type="AlphaFoldDB" id="D1CB49"/>
<proteinExistence type="predicted"/>
<evidence type="ECO:0000259" key="8">
    <source>
        <dbReference type="PROSITE" id="PS50110"/>
    </source>
</evidence>